<dbReference type="RefSeq" id="WP_145270840.1">
    <property type="nucleotide sequence ID" value="NZ_CP036426.1"/>
</dbReference>
<protein>
    <recommendedName>
        <fullName evidence="3">CTCHY-type domain-containing protein</fullName>
    </recommendedName>
</protein>
<keyword evidence="2" id="KW-1185">Reference proteome</keyword>
<evidence type="ECO:0008006" key="3">
    <source>
        <dbReference type="Google" id="ProtNLM"/>
    </source>
</evidence>
<dbReference type="OrthoDB" id="286659at2"/>
<dbReference type="KEGG" id="tpla:ElP_32200"/>
<gene>
    <name evidence="1" type="ORF">ElP_32200</name>
</gene>
<proteinExistence type="predicted"/>
<evidence type="ECO:0000313" key="1">
    <source>
        <dbReference type="EMBL" id="QDV35317.1"/>
    </source>
</evidence>
<dbReference type="Proteomes" id="UP000317835">
    <property type="component" value="Chromosome"/>
</dbReference>
<evidence type="ECO:0000313" key="2">
    <source>
        <dbReference type="Proteomes" id="UP000317835"/>
    </source>
</evidence>
<reference evidence="1 2" key="1">
    <citation type="submission" date="2019-02" db="EMBL/GenBank/DDBJ databases">
        <title>Deep-cultivation of Planctomycetes and their phenomic and genomic characterization uncovers novel biology.</title>
        <authorList>
            <person name="Wiegand S."/>
            <person name="Jogler M."/>
            <person name="Boedeker C."/>
            <person name="Pinto D."/>
            <person name="Vollmers J."/>
            <person name="Rivas-Marin E."/>
            <person name="Kohn T."/>
            <person name="Peeters S.H."/>
            <person name="Heuer A."/>
            <person name="Rast P."/>
            <person name="Oberbeckmann S."/>
            <person name="Bunk B."/>
            <person name="Jeske O."/>
            <person name="Meyerdierks A."/>
            <person name="Storesund J.E."/>
            <person name="Kallscheuer N."/>
            <person name="Luecker S."/>
            <person name="Lage O.M."/>
            <person name="Pohl T."/>
            <person name="Merkel B.J."/>
            <person name="Hornburger P."/>
            <person name="Mueller R.-W."/>
            <person name="Bruemmer F."/>
            <person name="Labrenz M."/>
            <person name="Spormann A.M."/>
            <person name="Op den Camp H."/>
            <person name="Overmann J."/>
            <person name="Amann R."/>
            <person name="Jetten M.S.M."/>
            <person name="Mascher T."/>
            <person name="Medema M.H."/>
            <person name="Devos D.P."/>
            <person name="Kaster A.-K."/>
            <person name="Ovreas L."/>
            <person name="Rohde M."/>
            <person name="Galperin M.Y."/>
            <person name="Jogler C."/>
        </authorList>
    </citation>
    <scope>NUCLEOTIDE SEQUENCE [LARGE SCALE GENOMIC DNA]</scope>
    <source>
        <strain evidence="1 2">ElP</strain>
    </source>
</reference>
<accession>A0A518H3B4</accession>
<name>A0A518H3B4_9BACT</name>
<sequence>MPFHIQLDRARMTASWCDRCGRVVDSDQEPYHFHSEQCGGCREFRRIDEDWGWCRNRKSVYCGRLMFEHDTCSVHA</sequence>
<dbReference type="AlphaFoldDB" id="A0A518H3B4"/>
<organism evidence="1 2">
    <name type="scientific">Tautonia plasticadhaerens</name>
    <dbReference type="NCBI Taxonomy" id="2527974"/>
    <lineage>
        <taxon>Bacteria</taxon>
        <taxon>Pseudomonadati</taxon>
        <taxon>Planctomycetota</taxon>
        <taxon>Planctomycetia</taxon>
        <taxon>Isosphaerales</taxon>
        <taxon>Isosphaeraceae</taxon>
        <taxon>Tautonia</taxon>
    </lineage>
</organism>
<dbReference type="EMBL" id="CP036426">
    <property type="protein sequence ID" value="QDV35317.1"/>
    <property type="molecule type" value="Genomic_DNA"/>
</dbReference>